<name>A0A0N7E0Q2_9CAUD</name>
<dbReference type="RefSeq" id="YP_009226670.1">
    <property type="nucleotide sequence ID" value="NC_029118.1"/>
</dbReference>
<protein>
    <submittedName>
        <fullName evidence="1">Uncharacterized protein</fullName>
    </submittedName>
</protein>
<proteinExistence type="predicted"/>
<dbReference type="Proteomes" id="UP000204630">
    <property type="component" value="Segment"/>
</dbReference>
<evidence type="ECO:0000313" key="1">
    <source>
        <dbReference type="EMBL" id="ALA06996.1"/>
    </source>
</evidence>
<sequence>MKYPKLTLWTWDGTRQRYMIPSSRSKRFKANIVKYTDTIGYGMQMEITTRTNLDEFVGGLVHNVPDHENMSPRDLTGFWWCLQLFKIKDSDEKINRYMLVDLTFGKSNNFKYIESRRAKTATQSPFARALTNANPDKLGLFVDGQAITPNVNYLRFYRDSKTNLLYQGSDNTDGLKREDLINFFIRSGERHSPRMQREPSFGTSQDNVFDWYLEPVPEFRTGQNFDTMLDEYELEEIVDQQEALPYTAVRQWNYRAYWVQKANGQPGDYILMEDKTKVDVFTQYIAEDNTIERSSYRGVDPQEIFGLPMFIDGFPDRSTLKPPRIGGVKFVQQDSDIEQYEDFTSMLQSQLALSRDKNYKVNRVLDVNQRVSVNYRSYIVTEVDYINEISVIGKVTGII</sequence>
<keyword evidence="2" id="KW-1185">Reference proteome</keyword>
<reference evidence="1 2" key="1">
    <citation type="journal article" date="2015" name="Appl. Environ. Microbiol.">
        <title>A virulent phage infecting Lactococcus garvieae, with homology to Lactococcus lactis phages.</title>
        <authorList>
            <person name="Eraclio G."/>
            <person name="Tremblay D.M."/>
            <person name="Lacelle-Cote A."/>
            <person name="Labrie S.J."/>
            <person name="Fortina M.G."/>
            <person name="Moineau S."/>
        </authorList>
    </citation>
    <scope>NUCLEOTIDE SEQUENCE [LARGE SCALE GENOMIC DNA]</scope>
</reference>
<evidence type="ECO:0000313" key="2">
    <source>
        <dbReference type="Proteomes" id="UP000204630"/>
    </source>
</evidence>
<dbReference type="EMBL" id="KT339177">
    <property type="protein sequence ID" value="ALA06996.1"/>
    <property type="molecule type" value="Genomic_DNA"/>
</dbReference>
<organism evidence="1 2">
    <name type="scientific">Lactococcus phage GE1</name>
    <dbReference type="NCBI Taxonomy" id="1698369"/>
    <lineage>
        <taxon>Viruses</taxon>
        <taxon>Duplodnaviria</taxon>
        <taxon>Heunggongvirae</taxon>
        <taxon>Uroviricota</taxon>
        <taxon>Caudoviricetes</taxon>
        <taxon>Chertseyvirus</taxon>
        <taxon>Chertseyvirus GE1</taxon>
    </lineage>
</organism>
<dbReference type="KEGG" id="vg:26797808"/>
<dbReference type="GeneID" id="26797808"/>
<accession>A0A0N7E0Q2</accession>